<dbReference type="PANTHER" id="PTHR30026">
    <property type="entry name" value="OUTER MEMBRANE PROTEIN TOLC"/>
    <property type="match status" value="1"/>
</dbReference>
<dbReference type="SUPFAM" id="SSF56954">
    <property type="entry name" value="Outer membrane efflux proteins (OEP)"/>
    <property type="match status" value="1"/>
</dbReference>
<dbReference type="NCBIfam" id="TIGR01844">
    <property type="entry name" value="type_I_sec_TolC"/>
    <property type="match status" value="1"/>
</dbReference>
<dbReference type="InterPro" id="IPR003423">
    <property type="entry name" value="OMP_efflux"/>
</dbReference>
<evidence type="ECO:0000256" key="8">
    <source>
        <dbReference type="SAM" id="Coils"/>
    </source>
</evidence>
<dbReference type="InterPro" id="IPR051906">
    <property type="entry name" value="TolC-like"/>
</dbReference>
<keyword evidence="7" id="KW-0998">Cell outer membrane</keyword>
<dbReference type="AlphaFoldDB" id="A0A4P8L112"/>
<reference evidence="9 10" key="2">
    <citation type="submission" date="2019-05" db="EMBL/GenBank/DDBJ databases">
        <authorList>
            <person name="Suflita J.M."/>
            <person name="Marks C.R."/>
        </authorList>
    </citation>
    <scope>NUCLEOTIDE SEQUENCE [LARGE SCALE GENOMIC DNA]</scope>
    <source>
        <strain evidence="9 10">ALDC</strain>
    </source>
</reference>
<evidence type="ECO:0000256" key="2">
    <source>
        <dbReference type="ARBA" id="ARBA00007613"/>
    </source>
</evidence>
<dbReference type="EMBL" id="CP040098">
    <property type="protein sequence ID" value="QCQ21334.1"/>
    <property type="molecule type" value="Genomic_DNA"/>
</dbReference>
<evidence type="ECO:0000256" key="3">
    <source>
        <dbReference type="ARBA" id="ARBA00022448"/>
    </source>
</evidence>
<name>A0A4P8L112_9BACT</name>
<evidence type="ECO:0000256" key="7">
    <source>
        <dbReference type="ARBA" id="ARBA00023237"/>
    </source>
</evidence>
<keyword evidence="10" id="KW-1185">Reference proteome</keyword>
<evidence type="ECO:0000256" key="1">
    <source>
        <dbReference type="ARBA" id="ARBA00004442"/>
    </source>
</evidence>
<dbReference type="PANTHER" id="PTHR30026:SF20">
    <property type="entry name" value="OUTER MEMBRANE PROTEIN TOLC"/>
    <property type="match status" value="1"/>
</dbReference>
<dbReference type="KEGG" id="dax:FDQ92_03545"/>
<evidence type="ECO:0000256" key="5">
    <source>
        <dbReference type="ARBA" id="ARBA00022692"/>
    </source>
</evidence>
<comment type="subcellular location">
    <subcellularLocation>
        <location evidence="1">Cell outer membrane</location>
    </subcellularLocation>
</comment>
<dbReference type="GO" id="GO:0009279">
    <property type="term" value="C:cell outer membrane"/>
    <property type="evidence" value="ECO:0007669"/>
    <property type="project" value="UniProtKB-SubCell"/>
</dbReference>
<evidence type="ECO:0000313" key="10">
    <source>
        <dbReference type="Proteomes" id="UP000298602"/>
    </source>
</evidence>
<organism evidence="9 10">
    <name type="scientific">Desulfoglaeba alkanexedens ALDC</name>
    <dbReference type="NCBI Taxonomy" id="980445"/>
    <lineage>
        <taxon>Bacteria</taxon>
        <taxon>Pseudomonadati</taxon>
        <taxon>Thermodesulfobacteriota</taxon>
        <taxon>Syntrophobacteria</taxon>
        <taxon>Syntrophobacterales</taxon>
        <taxon>Syntrophobacteraceae</taxon>
        <taxon>Desulfoglaeba</taxon>
    </lineage>
</organism>
<dbReference type="GO" id="GO:0015288">
    <property type="term" value="F:porin activity"/>
    <property type="evidence" value="ECO:0007669"/>
    <property type="project" value="TreeGrafter"/>
</dbReference>
<evidence type="ECO:0000256" key="6">
    <source>
        <dbReference type="ARBA" id="ARBA00023136"/>
    </source>
</evidence>
<gene>
    <name evidence="9" type="ORF">FDQ92_03545</name>
</gene>
<keyword evidence="6" id="KW-0472">Membrane</keyword>
<proteinExistence type="inferred from homology"/>
<dbReference type="Gene3D" id="1.20.1600.10">
    <property type="entry name" value="Outer membrane efflux proteins (OEP)"/>
    <property type="match status" value="1"/>
</dbReference>
<reference evidence="9 10" key="1">
    <citation type="submission" date="2019-05" db="EMBL/GenBank/DDBJ databases">
        <title>The Complete Genome Sequence of the n-alkane-degrading Desulfoglaeba alkanexedens ALDC reveals multiple alkylsuccinate synthase gene clusters.</title>
        <authorList>
            <person name="Callaghan A.V."/>
            <person name="Davidova I.A."/>
            <person name="Duncan K.E."/>
            <person name="Morris B."/>
            <person name="McInerney M.J."/>
        </authorList>
    </citation>
    <scope>NUCLEOTIDE SEQUENCE [LARGE SCALE GENOMIC DNA]</scope>
    <source>
        <strain evidence="9 10">ALDC</strain>
    </source>
</reference>
<keyword evidence="5" id="KW-0812">Transmembrane</keyword>
<keyword evidence="8" id="KW-0175">Coiled coil</keyword>
<evidence type="ECO:0000313" key="9">
    <source>
        <dbReference type="EMBL" id="QCQ21334.1"/>
    </source>
</evidence>
<dbReference type="InterPro" id="IPR010130">
    <property type="entry name" value="T1SS_OMP_TolC"/>
</dbReference>
<accession>A0A4P8L112</accession>
<evidence type="ECO:0000256" key="4">
    <source>
        <dbReference type="ARBA" id="ARBA00022452"/>
    </source>
</evidence>
<keyword evidence="3" id="KW-0813">Transport</keyword>
<dbReference type="Proteomes" id="UP000298602">
    <property type="component" value="Chromosome"/>
</dbReference>
<sequence length="434" mass="48944">MKYVRLLLVASTLVLYTDFAWAAMGILEAYHMAQENDAAFDSARYEYQAAQTMPAQGLSYLLPSVEAHYMTGKYDTDSPTSGDYSSSMRGVTLRQPLLSLPRIFEYTQHRVRADLGKAKFNAAESDLIIRTATVYFDLLAAWDQLEIVLAEKKAVAEQLEQAKRLFHAGAGTITDVHDALARYNGLLSDEIEARNNINVNVKAFKRVTGAEPKDLCRLKETIPLFVPSPDDLEGWIQIAKENNPTIRYYNYNVNYYKQERRKMISEHLPEVSFVADHHTSDTIEYYKTEEVTYTSVMAQITVPLFQGGYTRAKTKEATAKLEQAKADLNDVLTENAQKISEAFLGIKSNMAMIQALELAVESAELSLQSNEMGLKAGIRTIVDVLDAQKQLYDERMSLLKAKYEYIMNLLTLKSEGGVLTEEDLLTISDWLQTT</sequence>
<dbReference type="GO" id="GO:1990281">
    <property type="term" value="C:efflux pump complex"/>
    <property type="evidence" value="ECO:0007669"/>
    <property type="project" value="TreeGrafter"/>
</dbReference>
<feature type="coiled-coil region" evidence="8">
    <location>
        <begin position="314"/>
        <end position="341"/>
    </location>
</feature>
<dbReference type="GO" id="GO:0015562">
    <property type="term" value="F:efflux transmembrane transporter activity"/>
    <property type="evidence" value="ECO:0007669"/>
    <property type="project" value="InterPro"/>
</dbReference>
<protein>
    <submittedName>
        <fullName evidence="9">TolC family outer membrane protein</fullName>
    </submittedName>
</protein>
<keyword evidence="4" id="KW-1134">Transmembrane beta strand</keyword>
<comment type="similarity">
    <text evidence="2">Belongs to the outer membrane factor (OMF) (TC 1.B.17) family.</text>
</comment>
<dbReference type="Pfam" id="PF02321">
    <property type="entry name" value="OEP"/>
    <property type="match status" value="2"/>
</dbReference>
<dbReference type="OrthoDB" id="367883at2"/>